<dbReference type="PANTHER" id="PTHR39583:SF2">
    <property type="entry name" value="TYPE II SECRETION SYSTEM PROTEIN J"/>
    <property type="match status" value="1"/>
</dbReference>
<gene>
    <name evidence="10" type="ORF">LPB72_12350</name>
</gene>
<sequence>MPPSPKVCKSPALGTQTYSRRTQGFTLIELLVAMAVMAMLALLSWRSLDSMNRAQAFTKTRSDQVLRLQAALGQWRADLDALVETGEVDSMSFDGRVLRMTRRDSTEGGVQSPGLRVVAWTRMPAPLGDTEVPQWQRWQSPPLRQRNELARAWTRAQQWGLGEKQGEGADPGDTSLPLIPIDAWVLSYHRGATWGNPLSSVGNEAETRRDTTGNAPNGVRLTLTLTPGQSLSGPVVLDWVQPTLTAGSP</sequence>
<dbReference type="RefSeq" id="WP_082876958.1">
    <property type="nucleotide sequence ID" value="NZ_CP017476.1"/>
</dbReference>
<dbReference type="PROSITE" id="PS00409">
    <property type="entry name" value="PROKAR_NTER_METHYL"/>
    <property type="match status" value="1"/>
</dbReference>
<keyword evidence="4" id="KW-0997">Cell inner membrane</keyword>
<dbReference type="InterPro" id="IPR051621">
    <property type="entry name" value="T2SS_protein_J"/>
</dbReference>
<evidence type="ECO:0000256" key="8">
    <source>
        <dbReference type="SAM" id="MobiDB-lite"/>
    </source>
</evidence>
<evidence type="ECO:0000313" key="11">
    <source>
        <dbReference type="Proteomes" id="UP000185657"/>
    </source>
</evidence>
<keyword evidence="5 9" id="KW-0812">Transmembrane</keyword>
<evidence type="ECO:0008006" key="12">
    <source>
        <dbReference type="Google" id="ProtNLM"/>
    </source>
</evidence>
<dbReference type="Pfam" id="PF07963">
    <property type="entry name" value="N_methyl"/>
    <property type="match status" value="1"/>
</dbReference>
<proteinExistence type="predicted"/>
<keyword evidence="3" id="KW-0488">Methylation</keyword>
<dbReference type="InterPro" id="IPR045584">
    <property type="entry name" value="Pilin-like"/>
</dbReference>
<reference evidence="10 11" key="1">
    <citation type="submission" date="2016-02" db="EMBL/GenBank/DDBJ databases">
        <title>Draft genome sequence of Hydrogenophaga sp. LPB0072.</title>
        <authorList>
            <person name="Shin S.-K."/>
            <person name="Yi H."/>
        </authorList>
    </citation>
    <scope>NUCLEOTIDE SEQUENCE [LARGE SCALE GENOMIC DNA]</scope>
    <source>
        <strain evidence="10 11">LPB0072</strain>
    </source>
</reference>
<evidence type="ECO:0000313" key="10">
    <source>
        <dbReference type="EMBL" id="OAD41547.1"/>
    </source>
</evidence>
<comment type="caution">
    <text evidence="10">The sequence shown here is derived from an EMBL/GenBank/DDBJ whole genome shotgun (WGS) entry which is preliminary data.</text>
</comment>
<dbReference type="Proteomes" id="UP000185657">
    <property type="component" value="Unassembled WGS sequence"/>
</dbReference>
<feature type="region of interest" description="Disordered" evidence="8">
    <location>
        <begin position="195"/>
        <end position="218"/>
    </location>
</feature>
<dbReference type="InterPro" id="IPR012902">
    <property type="entry name" value="N_methyl_site"/>
</dbReference>
<evidence type="ECO:0000256" key="1">
    <source>
        <dbReference type="ARBA" id="ARBA00004377"/>
    </source>
</evidence>
<evidence type="ECO:0000256" key="3">
    <source>
        <dbReference type="ARBA" id="ARBA00022481"/>
    </source>
</evidence>
<dbReference type="EMBL" id="LVWD01000014">
    <property type="protein sequence ID" value="OAD41547.1"/>
    <property type="molecule type" value="Genomic_DNA"/>
</dbReference>
<dbReference type="PANTHER" id="PTHR39583">
    <property type="entry name" value="TYPE II SECRETION SYSTEM PROTEIN J-RELATED"/>
    <property type="match status" value="1"/>
</dbReference>
<evidence type="ECO:0000256" key="4">
    <source>
        <dbReference type="ARBA" id="ARBA00022519"/>
    </source>
</evidence>
<protein>
    <recommendedName>
        <fullName evidence="12">General secretion pathway protein GspJ</fullName>
    </recommendedName>
</protein>
<feature type="transmembrane region" description="Helical" evidence="9">
    <location>
        <begin position="25"/>
        <end position="45"/>
    </location>
</feature>
<keyword evidence="11" id="KW-1185">Reference proteome</keyword>
<dbReference type="NCBIfam" id="TIGR02532">
    <property type="entry name" value="IV_pilin_GFxxxE"/>
    <property type="match status" value="1"/>
</dbReference>
<dbReference type="SUPFAM" id="SSF54523">
    <property type="entry name" value="Pili subunits"/>
    <property type="match status" value="1"/>
</dbReference>
<keyword evidence="2" id="KW-1003">Cell membrane</keyword>
<comment type="subcellular location">
    <subcellularLocation>
        <location evidence="1">Cell inner membrane</location>
        <topology evidence="1">Single-pass membrane protein</topology>
    </subcellularLocation>
</comment>
<name>A0ABX2U6V0_9BURK</name>
<evidence type="ECO:0000256" key="9">
    <source>
        <dbReference type="SAM" id="Phobius"/>
    </source>
</evidence>
<accession>A0ABX2U6V0</accession>
<evidence type="ECO:0000256" key="6">
    <source>
        <dbReference type="ARBA" id="ARBA00022989"/>
    </source>
</evidence>
<organism evidence="10 11">
    <name type="scientific">Hydrogenophaga crassostreae</name>
    <dbReference type="NCBI Taxonomy" id="1763535"/>
    <lineage>
        <taxon>Bacteria</taxon>
        <taxon>Pseudomonadati</taxon>
        <taxon>Pseudomonadota</taxon>
        <taxon>Betaproteobacteria</taxon>
        <taxon>Burkholderiales</taxon>
        <taxon>Comamonadaceae</taxon>
        <taxon>Hydrogenophaga</taxon>
    </lineage>
</organism>
<keyword evidence="7 9" id="KW-0472">Membrane</keyword>
<evidence type="ECO:0000256" key="7">
    <source>
        <dbReference type="ARBA" id="ARBA00023136"/>
    </source>
</evidence>
<evidence type="ECO:0000256" key="5">
    <source>
        <dbReference type="ARBA" id="ARBA00022692"/>
    </source>
</evidence>
<keyword evidence="6 9" id="KW-1133">Transmembrane helix</keyword>
<evidence type="ECO:0000256" key="2">
    <source>
        <dbReference type="ARBA" id="ARBA00022475"/>
    </source>
</evidence>